<dbReference type="SUPFAM" id="SSF52047">
    <property type="entry name" value="RNI-like"/>
    <property type="match status" value="1"/>
</dbReference>
<proteinExistence type="predicted"/>
<comment type="caution">
    <text evidence="1">The sequence shown here is derived from an EMBL/GenBank/DDBJ whole genome shotgun (WGS) entry which is preliminary data.</text>
</comment>
<organism evidence="1 2">
    <name type="scientific">Daphnia galeata</name>
    <dbReference type="NCBI Taxonomy" id="27404"/>
    <lineage>
        <taxon>Eukaryota</taxon>
        <taxon>Metazoa</taxon>
        <taxon>Ecdysozoa</taxon>
        <taxon>Arthropoda</taxon>
        <taxon>Crustacea</taxon>
        <taxon>Branchiopoda</taxon>
        <taxon>Diplostraca</taxon>
        <taxon>Cladocera</taxon>
        <taxon>Anomopoda</taxon>
        <taxon>Daphniidae</taxon>
        <taxon>Daphnia</taxon>
    </lineage>
</organism>
<dbReference type="OrthoDB" id="6350214at2759"/>
<dbReference type="Proteomes" id="UP000789390">
    <property type="component" value="Unassembled WGS sequence"/>
</dbReference>
<dbReference type="EMBL" id="CAKKLH010000068">
    <property type="protein sequence ID" value="CAH0101987.1"/>
    <property type="molecule type" value="Genomic_DNA"/>
</dbReference>
<keyword evidence="2" id="KW-1185">Reference proteome</keyword>
<sequence>MGNIKANRINKFYAYVFVRGQPENVLSVTPFEMPQVKCIQSLREMCLQFVVRNIDLWCKQSTSDLISIGPKISNNPFDQFPRVILEEIIIFYQRTTQRKSNGNIVLQHLMTPRLVRVLLPCDQELLELAVVRSPQLKHLELFHGIFDSFPKFENLEVLHLPSETEDSSLHVIGSYCTKLRSVASTVRNRRQLSTSYRELDISRCSGVTDHGIEGLCLGLNNAGVLTVGNGKSYKITKKGVKIALENLPALRIIDHNATVEVLADIAQTHLNQMLLPPKFALSVLRLEFRQPYCSGNLGLAISLCSSITSMHIDEAAGYTDRDLLTLMALEQLQNLYIHADPNLGKNQEKITFAGGLLPLLRVKGGSLEKLELVFLSDVNIYRIAEFCPNLGDLHLENILSYTFPCPDEVNVTLTSKRSRKDFTLKSLTNLYICVLEYEKSTNESNHPPREILLFLLSSPFLSKIEILECDTLTDNVLLAATKIHQFENVTEIYLQKCYFVSKRGIDVFMQGGNSLKLIYLYNCKKVNQENINFWENQAQKKNWDFYIDFE</sequence>
<protein>
    <submittedName>
        <fullName evidence="1">Uncharacterized protein</fullName>
    </submittedName>
</protein>
<dbReference type="Gene3D" id="3.80.10.10">
    <property type="entry name" value="Ribonuclease Inhibitor"/>
    <property type="match status" value="2"/>
</dbReference>
<reference evidence="1" key="1">
    <citation type="submission" date="2021-11" db="EMBL/GenBank/DDBJ databases">
        <authorList>
            <person name="Schell T."/>
        </authorList>
    </citation>
    <scope>NUCLEOTIDE SEQUENCE</scope>
    <source>
        <strain evidence="1">M5</strain>
    </source>
</reference>
<dbReference type="InterPro" id="IPR032675">
    <property type="entry name" value="LRR_dom_sf"/>
</dbReference>
<dbReference type="PANTHER" id="PTHR13318:SF247">
    <property type="entry name" value="GH16156P"/>
    <property type="match status" value="1"/>
</dbReference>
<dbReference type="GO" id="GO:0031146">
    <property type="term" value="P:SCF-dependent proteasomal ubiquitin-dependent protein catabolic process"/>
    <property type="evidence" value="ECO:0007669"/>
    <property type="project" value="TreeGrafter"/>
</dbReference>
<dbReference type="PANTHER" id="PTHR13318">
    <property type="entry name" value="PARTNER OF PAIRED, ISOFORM B-RELATED"/>
    <property type="match status" value="1"/>
</dbReference>
<evidence type="ECO:0000313" key="2">
    <source>
        <dbReference type="Proteomes" id="UP000789390"/>
    </source>
</evidence>
<accession>A0A8J2RFN5</accession>
<name>A0A8J2RFN5_9CRUS</name>
<evidence type="ECO:0000313" key="1">
    <source>
        <dbReference type="EMBL" id="CAH0101987.1"/>
    </source>
</evidence>
<dbReference type="AlphaFoldDB" id="A0A8J2RFN5"/>
<dbReference type="GO" id="GO:0019005">
    <property type="term" value="C:SCF ubiquitin ligase complex"/>
    <property type="evidence" value="ECO:0007669"/>
    <property type="project" value="TreeGrafter"/>
</dbReference>
<gene>
    <name evidence="1" type="ORF">DGAL_LOCUS4360</name>
</gene>